<dbReference type="RefSeq" id="WP_101263641.1">
    <property type="nucleotide sequence ID" value="NZ_MVDD01000053.1"/>
</dbReference>
<organism evidence="2 3">
    <name type="scientific">Labilibaculum filiforme</name>
    <dbReference type="NCBI Taxonomy" id="1940526"/>
    <lineage>
        <taxon>Bacteria</taxon>
        <taxon>Pseudomonadati</taxon>
        <taxon>Bacteroidota</taxon>
        <taxon>Bacteroidia</taxon>
        <taxon>Marinilabiliales</taxon>
        <taxon>Marinifilaceae</taxon>
        <taxon>Labilibaculum</taxon>
    </lineage>
</organism>
<reference evidence="2 3" key="1">
    <citation type="journal article" date="2017" name="Front. Microbiol.">
        <title>Labilibaculum manganireducens gen. nov., sp. nov. and Labilibaculum filiforme sp. nov., Novel Bacteroidetes Isolated from Subsurface Sediments of the Baltic Sea.</title>
        <authorList>
            <person name="Vandieken V."/>
            <person name="Marshall I.P."/>
            <person name="Niemann H."/>
            <person name="Engelen B."/>
            <person name="Cypionka H."/>
        </authorList>
    </citation>
    <scope>NUCLEOTIDE SEQUENCE [LARGE SCALE GENOMIC DNA]</scope>
    <source>
        <strain evidence="2 3">59.16B</strain>
    </source>
</reference>
<comment type="caution">
    <text evidence="2">The sequence shown here is derived from an EMBL/GenBank/DDBJ whole genome shotgun (WGS) entry which is preliminary data.</text>
</comment>
<dbReference type="EMBL" id="MVDD01000053">
    <property type="protein sequence ID" value="PKQ60132.1"/>
    <property type="molecule type" value="Genomic_DNA"/>
</dbReference>
<gene>
    <name evidence="2" type="ORF">BZG02_20620</name>
</gene>
<evidence type="ECO:0000256" key="1">
    <source>
        <dbReference type="SAM" id="Phobius"/>
    </source>
</evidence>
<name>A0A2N3HPZ4_9BACT</name>
<keyword evidence="3" id="KW-1185">Reference proteome</keyword>
<sequence length="206" mass="24141">MKNKDPKEIQEVRDYQRKFLSKTRIIIGILILFIGLSVSLVKRTSLTLLRIKCFEISGFETTLGKSDSILITKSMINSALNVNSIDKNKFDQGYIPYLYGDYYPLFSTDYSIKEPMFLTNYFSKGDIGFIKKKRNSDTATVEIFRHSFDFFRPQKVEVDLSQLDSIEDYEIKYFPDRLIVINNIDTIKLISVEEFNTRIKKLNDEY</sequence>
<feature type="transmembrane region" description="Helical" evidence="1">
    <location>
        <begin position="21"/>
        <end position="41"/>
    </location>
</feature>
<dbReference type="Proteomes" id="UP000233535">
    <property type="component" value="Unassembled WGS sequence"/>
</dbReference>
<keyword evidence="1" id="KW-1133">Transmembrane helix</keyword>
<evidence type="ECO:0000313" key="3">
    <source>
        <dbReference type="Proteomes" id="UP000233535"/>
    </source>
</evidence>
<keyword evidence="1" id="KW-0812">Transmembrane</keyword>
<keyword evidence="1" id="KW-0472">Membrane</keyword>
<accession>A0A2N3HPZ4</accession>
<dbReference type="AlphaFoldDB" id="A0A2N3HPZ4"/>
<evidence type="ECO:0000313" key="2">
    <source>
        <dbReference type="EMBL" id="PKQ60132.1"/>
    </source>
</evidence>
<protein>
    <submittedName>
        <fullName evidence="2">Uncharacterized protein</fullName>
    </submittedName>
</protein>
<proteinExistence type="predicted"/>